<name>A0A060ZUE3_9ACTN</name>
<evidence type="ECO:0000313" key="4">
    <source>
        <dbReference type="Proteomes" id="UP000756710"/>
    </source>
</evidence>
<dbReference type="HOGENOM" id="CLU_012961_0_0_11"/>
<feature type="domain" description="Rv2525c-like glycoside hydrolase-like" evidence="1">
    <location>
        <begin position="314"/>
        <end position="488"/>
    </location>
</feature>
<dbReference type="InterPro" id="IPR015020">
    <property type="entry name" value="Rv2525c-like_Glyco_Hydro-like"/>
</dbReference>
<accession>A0A060ZUE3</accession>
<dbReference type="SUPFAM" id="SSF51445">
    <property type="entry name" value="(Trans)glycosidases"/>
    <property type="match status" value="1"/>
</dbReference>
<dbReference type="Pfam" id="PF08924">
    <property type="entry name" value="Rv2525c_GlyHyd-like"/>
    <property type="match status" value="1"/>
</dbReference>
<gene>
    <name evidence="3" type="ORF">J2Z30_008319</name>
    <name evidence="2" type="ORF">SIRAN3868</name>
</gene>
<evidence type="ECO:0000313" key="2">
    <source>
        <dbReference type="EMBL" id="CDR07024.1"/>
    </source>
</evidence>
<dbReference type="GeneID" id="32466589"/>
<dbReference type="Proteomes" id="UP000756710">
    <property type="component" value="Unassembled WGS sequence"/>
</dbReference>
<dbReference type="EMBL" id="JAGGLR010000029">
    <property type="protein sequence ID" value="MBP2067253.1"/>
    <property type="molecule type" value="Genomic_DNA"/>
</dbReference>
<proteinExistence type="predicted"/>
<dbReference type="InterPro" id="IPR036365">
    <property type="entry name" value="PGBD-like_sf"/>
</dbReference>
<dbReference type="SUPFAM" id="SSF47090">
    <property type="entry name" value="PGBD-like"/>
    <property type="match status" value="1"/>
</dbReference>
<reference evidence="2" key="1">
    <citation type="submission" date="2014-05" db="EMBL/GenBank/DDBJ databases">
        <authorList>
            <person name="Horn Fabian"/>
        </authorList>
    </citation>
    <scope>NUCLEOTIDE SEQUENCE</scope>
</reference>
<dbReference type="InterPro" id="IPR017853">
    <property type="entry name" value="GH"/>
</dbReference>
<protein>
    <submittedName>
        <fullName evidence="3">Peptidoglycan hydrolase-like protein with peptidoglycan-binding domain</fullName>
    </submittedName>
</protein>
<dbReference type="RefSeq" id="WP_044570649.1">
    <property type="nucleotide sequence ID" value="NZ_BAABDR010000003.1"/>
</dbReference>
<organism evidence="2">
    <name type="scientific">Streptomyces iranensis</name>
    <dbReference type="NCBI Taxonomy" id="576784"/>
    <lineage>
        <taxon>Bacteria</taxon>
        <taxon>Bacillati</taxon>
        <taxon>Actinomycetota</taxon>
        <taxon>Actinomycetes</taxon>
        <taxon>Kitasatosporales</taxon>
        <taxon>Streptomycetaceae</taxon>
        <taxon>Streptomyces</taxon>
        <taxon>Streptomyces violaceusniger group</taxon>
    </lineage>
</organism>
<dbReference type="Gene3D" id="3.20.20.80">
    <property type="entry name" value="Glycosidases"/>
    <property type="match status" value="1"/>
</dbReference>
<sequence>MVDQMVLKAQKWVNSTYRGVSGYTTCPEDGKTGWSVMYSLTRALQHELGITALSDSFGPSTLAEVTKRGGIKSTETNQNIVKIAQSGFFCKGYHAGDIDGGYGFNTQTACADMLDDMGLPLATSIPPKAVKALLTMDAYVVVGGGTDKVRNIQRWLNGRYWEKESFYLIPCDGIYSRDAQKALMKAIQYAIGLADSAATGNFGPATQAGLLAHPVNKGDNGLFVQLFSAGAVFNGPAWYRTTNGEYNTREASFTDTYDDQLESYIRAFQEFSQLDKTGGGNYQTWAQLLVSMGDPDRPATACDTRFTITASRAAALKAAGYDSVGRYLDEEPGGTLDKEIKPGELQTIFDAGMRCFPIFQYGARKLADFSYTSGYQHGLKAHERAKYYGFNRGTTIYFAVDYDATDPEITSNILPYFYGVRSGLASRSGHYVPGVYGSRNVCIRATTEADIRWAFVSGMSWGFSGNLGFSLPKNWAFNQIKEFKFVNGGDSFDLDRVVHKSGADFGASSINTPGTPTDAFIGYIQELYDLARSYGKGDPNLLVMDYVRSDSYNDGQWKLLLGGADSGFIDYAESHGMSIRRTFIDSFTATELGAEHLLATMCGHYKMQQPSGNLTNRGDVAGWAGDLSTFYGEWRRDADDYADGRSYCAARLAKSDVNSSFGYADLMEDADGYLIANAIRSGKNIVDAFRDHYVNGGNLTRFKRFYQNRFHGSNQGVVDVSYAFFAQQDDDLIIAGITWLINSTGGFPTTAPGALAYSKLESYLLGFADALQSRVGAETRQRATYIARHGDPRKKQTR</sequence>
<evidence type="ECO:0000313" key="3">
    <source>
        <dbReference type="EMBL" id="MBP2067253.1"/>
    </source>
</evidence>
<dbReference type="CDD" id="cd06418">
    <property type="entry name" value="GH25_BacA-like"/>
    <property type="match status" value="1"/>
</dbReference>
<reference evidence="3 4" key="2">
    <citation type="submission" date="2021-03" db="EMBL/GenBank/DDBJ databases">
        <title>Genomic Encyclopedia of Type Strains, Phase IV (KMG-IV): sequencing the most valuable type-strain genomes for metagenomic binning, comparative biology and taxonomic classification.</title>
        <authorList>
            <person name="Goeker M."/>
        </authorList>
    </citation>
    <scope>NUCLEOTIDE SEQUENCE [LARGE SCALE GENOMIC DNA]</scope>
    <source>
        <strain evidence="3 4">DSM 41954</strain>
    </source>
</reference>
<dbReference type="EMBL" id="LK022848">
    <property type="protein sequence ID" value="CDR07024.1"/>
    <property type="molecule type" value="Genomic_DNA"/>
</dbReference>
<dbReference type="AlphaFoldDB" id="A0A060ZUE3"/>
<evidence type="ECO:0000259" key="1">
    <source>
        <dbReference type="Pfam" id="PF08924"/>
    </source>
</evidence>
<keyword evidence="4" id="KW-1185">Reference proteome</keyword>